<name>A0A1A3NIV5_MYCAS</name>
<organism evidence="1 2">
    <name type="scientific">Mycobacterium asiaticum</name>
    <dbReference type="NCBI Taxonomy" id="1790"/>
    <lineage>
        <taxon>Bacteria</taxon>
        <taxon>Bacillati</taxon>
        <taxon>Actinomycetota</taxon>
        <taxon>Actinomycetes</taxon>
        <taxon>Mycobacteriales</taxon>
        <taxon>Mycobacteriaceae</taxon>
        <taxon>Mycobacterium</taxon>
    </lineage>
</organism>
<proteinExistence type="predicted"/>
<comment type="caution">
    <text evidence="1">The sequence shown here is derived from an EMBL/GenBank/DDBJ whole genome shotgun (WGS) entry which is preliminary data.</text>
</comment>
<dbReference type="Proteomes" id="UP000093928">
    <property type="component" value="Unassembled WGS sequence"/>
</dbReference>
<dbReference type="RefSeq" id="WP_065146582.1">
    <property type="nucleotide sequence ID" value="NZ_LZLS01000207.1"/>
</dbReference>
<protein>
    <recommendedName>
        <fullName evidence="3">DUF3349 domain-containing protein</fullName>
    </recommendedName>
</protein>
<evidence type="ECO:0000313" key="2">
    <source>
        <dbReference type="Proteomes" id="UP000093928"/>
    </source>
</evidence>
<evidence type="ECO:0000313" key="1">
    <source>
        <dbReference type="EMBL" id="OBK21265.1"/>
    </source>
</evidence>
<gene>
    <name evidence="1" type="ORF">A5634_10685</name>
</gene>
<dbReference type="Gene3D" id="1.10.10.2390">
    <property type="match status" value="1"/>
</dbReference>
<dbReference type="Gene3D" id="6.10.140.2080">
    <property type="match status" value="1"/>
</dbReference>
<dbReference type="Pfam" id="PF11829">
    <property type="entry name" value="DUF3349"/>
    <property type="match status" value="1"/>
</dbReference>
<accession>A0A1A3NIV5</accession>
<reference evidence="1 2" key="1">
    <citation type="submission" date="2016-06" db="EMBL/GenBank/DDBJ databases">
        <authorList>
            <person name="Kjaerup R.B."/>
            <person name="Dalgaard T.S."/>
            <person name="Juul-Madsen H.R."/>
        </authorList>
    </citation>
    <scope>NUCLEOTIDE SEQUENCE [LARGE SCALE GENOMIC DNA]</scope>
    <source>
        <strain evidence="1 2">1165133.8</strain>
    </source>
</reference>
<dbReference type="AlphaFoldDB" id="A0A1A3NIV5"/>
<evidence type="ECO:0008006" key="3">
    <source>
        <dbReference type="Google" id="ProtNLM"/>
    </source>
</evidence>
<dbReference type="OrthoDB" id="4350726at2"/>
<dbReference type="EMBL" id="LZLS01000207">
    <property type="protein sequence ID" value="OBK21265.1"/>
    <property type="molecule type" value="Genomic_DNA"/>
</dbReference>
<sequence>MNRFLSSIVSWLRAGYPDGIPPTDSFAVLALLARRLTNDEIKAVANELILRGELNIDNIDIGVAITQLTDELPSPEDIERVRTRLAAQGWPLDDRRDNGDRA</sequence>
<dbReference type="InterPro" id="IPR021784">
    <property type="entry name" value="DUF3349"/>
</dbReference>